<dbReference type="EMBL" id="MCGE01000007">
    <property type="protein sequence ID" value="ORZ19402.1"/>
    <property type="molecule type" value="Genomic_DNA"/>
</dbReference>
<keyword evidence="1" id="KW-0812">Transmembrane</keyword>
<evidence type="ECO:0000256" key="1">
    <source>
        <dbReference type="SAM" id="Phobius"/>
    </source>
</evidence>
<dbReference type="InterPro" id="IPR000994">
    <property type="entry name" value="Pept_M24"/>
</dbReference>
<sequence length="496" mass="54741">MATMNETTPFLQNKQGANHWNKLKQRSMLIRTALVFAVLAGLVCGIWALQLHNGHMEKRPTWAQDMADLEAASDACLSTISRVPGDQYVQRQNRLAKTLHEEGTFAYIMEPSAAMVYYTNMTWSRTERAFLVVFTLNNNNKGEQPPSLDMTIVTPLFEETRAKEQWAKANLPASVDPTMVSWVEHGSPFATVLEVLLGRGYDQDTSGVIQIEPTTRYFIAEGIRSELEDDGGAVAVASGAVQRLRMAKTKEEIDIMRCANQLTERAIRVVKSHVAIGMTEADIEVKMTEALGVAGLIKTWVVALVDDNAAFPHGQPGKINRVGTNSLVLIDTGGELYDYQSDTTRTFFMGQNENDDNKVAHMMATGGGGGGNKTIQEAWYTVRQAQEAVLTQMKQGHSCAEVDLTARAVIEQAGWGDYFTHRLGHGIGLEMHEDPYMNQGNTQCILQPGFTFSVEPGIYVPTEFGIRLEDIVVVNQDGHLELLTKGLAGDPWTLEA</sequence>
<dbReference type="AlphaFoldDB" id="A0A1X2IN01"/>
<comment type="caution">
    <text evidence="3">The sequence shown here is derived from an EMBL/GenBank/DDBJ whole genome shotgun (WGS) entry which is preliminary data.</text>
</comment>
<evidence type="ECO:0000313" key="3">
    <source>
        <dbReference type="EMBL" id="ORZ19402.1"/>
    </source>
</evidence>
<name>A0A1X2IN01_9FUNG</name>
<gene>
    <name evidence="3" type="ORF">BCR42DRAFT_409711</name>
</gene>
<organism evidence="3 4">
    <name type="scientific">Absidia repens</name>
    <dbReference type="NCBI Taxonomy" id="90262"/>
    <lineage>
        <taxon>Eukaryota</taxon>
        <taxon>Fungi</taxon>
        <taxon>Fungi incertae sedis</taxon>
        <taxon>Mucoromycota</taxon>
        <taxon>Mucoromycotina</taxon>
        <taxon>Mucoromycetes</taxon>
        <taxon>Mucorales</taxon>
        <taxon>Cunninghamellaceae</taxon>
        <taxon>Absidia</taxon>
    </lineage>
</organism>
<dbReference type="Gene3D" id="3.90.230.10">
    <property type="entry name" value="Creatinase/methionine aminopeptidase superfamily"/>
    <property type="match status" value="1"/>
</dbReference>
<proteinExistence type="predicted"/>
<feature type="transmembrane region" description="Helical" evidence="1">
    <location>
        <begin position="28"/>
        <end position="49"/>
    </location>
</feature>
<dbReference type="PANTHER" id="PTHR46112:SF2">
    <property type="entry name" value="XAA-PRO AMINOPEPTIDASE P-RELATED"/>
    <property type="match status" value="1"/>
</dbReference>
<reference evidence="3 4" key="1">
    <citation type="submission" date="2016-07" db="EMBL/GenBank/DDBJ databases">
        <title>Pervasive Adenine N6-methylation of Active Genes in Fungi.</title>
        <authorList>
            <consortium name="DOE Joint Genome Institute"/>
            <person name="Mondo S.J."/>
            <person name="Dannebaum R.O."/>
            <person name="Kuo R.C."/>
            <person name="Labutti K."/>
            <person name="Haridas S."/>
            <person name="Kuo A."/>
            <person name="Salamov A."/>
            <person name="Ahrendt S.R."/>
            <person name="Lipzen A."/>
            <person name="Sullivan W."/>
            <person name="Andreopoulos W.B."/>
            <person name="Clum A."/>
            <person name="Lindquist E."/>
            <person name="Daum C."/>
            <person name="Ramamoorthy G.K."/>
            <person name="Gryganskyi A."/>
            <person name="Culley D."/>
            <person name="Magnuson J.K."/>
            <person name="James T.Y."/>
            <person name="O'Malley M.A."/>
            <person name="Stajich J.E."/>
            <person name="Spatafora J.W."/>
            <person name="Visel A."/>
            <person name="Grigoriev I.V."/>
        </authorList>
    </citation>
    <scope>NUCLEOTIDE SEQUENCE [LARGE SCALE GENOMIC DNA]</scope>
    <source>
        <strain evidence="3 4">NRRL 1336</strain>
    </source>
</reference>
<dbReference type="InterPro" id="IPR029149">
    <property type="entry name" value="Creatin/AminoP/Spt16_N"/>
</dbReference>
<accession>A0A1X2IN01</accession>
<dbReference type="OrthoDB" id="9995434at2759"/>
<keyword evidence="1" id="KW-1133">Transmembrane helix</keyword>
<dbReference type="PANTHER" id="PTHR46112">
    <property type="entry name" value="AMINOPEPTIDASE"/>
    <property type="match status" value="1"/>
</dbReference>
<dbReference type="STRING" id="90262.A0A1X2IN01"/>
<dbReference type="SUPFAM" id="SSF55920">
    <property type="entry name" value="Creatinase/aminopeptidase"/>
    <property type="match status" value="1"/>
</dbReference>
<dbReference type="InterPro" id="IPR036005">
    <property type="entry name" value="Creatinase/aminopeptidase-like"/>
</dbReference>
<dbReference type="Proteomes" id="UP000193560">
    <property type="component" value="Unassembled WGS sequence"/>
</dbReference>
<dbReference type="SUPFAM" id="SSF53092">
    <property type="entry name" value="Creatinase/prolidase N-terminal domain"/>
    <property type="match status" value="1"/>
</dbReference>
<dbReference type="Gene3D" id="3.40.350.10">
    <property type="entry name" value="Creatinase/prolidase N-terminal domain"/>
    <property type="match status" value="1"/>
</dbReference>
<dbReference type="Pfam" id="PF00557">
    <property type="entry name" value="Peptidase_M24"/>
    <property type="match status" value="1"/>
</dbReference>
<keyword evidence="1" id="KW-0472">Membrane</keyword>
<evidence type="ECO:0000259" key="2">
    <source>
        <dbReference type="Pfam" id="PF00557"/>
    </source>
</evidence>
<protein>
    <submittedName>
        <fullName evidence="3">Peptidase M24, structural domain-containing protein</fullName>
    </submittedName>
</protein>
<dbReference type="InterPro" id="IPR050659">
    <property type="entry name" value="Peptidase_M24B"/>
</dbReference>
<evidence type="ECO:0000313" key="4">
    <source>
        <dbReference type="Proteomes" id="UP000193560"/>
    </source>
</evidence>
<keyword evidence="4" id="KW-1185">Reference proteome</keyword>
<feature type="domain" description="Peptidase M24" evidence="2">
    <location>
        <begin position="255"/>
        <end position="475"/>
    </location>
</feature>